<evidence type="ECO:0000256" key="4">
    <source>
        <dbReference type="ARBA" id="ARBA00048707"/>
    </source>
</evidence>
<name>A0AAV1IJ48_9CHLO</name>
<evidence type="ECO:0000256" key="3">
    <source>
        <dbReference type="ARBA" id="ARBA00038050"/>
    </source>
</evidence>
<comment type="caution">
    <text evidence="6">The sequence shown here is derived from an EMBL/GenBank/DDBJ whole genome shotgun (WGS) entry which is preliminary data.</text>
</comment>
<evidence type="ECO:0000256" key="2">
    <source>
        <dbReference type="ARBA" id="ARBA00022801"/>
    </source>
</evidence>
<organism evidence="6 7">
    <name type="scientific">Coccomyxa viridis</name>
    <dbReference type="NCBI Taxonomy" id="1274662"/>
    <lineage>
        <taxon>Eukaryota</taxon>
        <taxon>Viridiplantae</taxon>
        <taxon>Chlorophyta</taxon>
        <taxon>core chlorophytes</taxon>
        <taxon>Trebouxiophyceae</taxon>
        <taxon>Trebouxiophyceae incertae sedis</taxon>
        <taxon>Coccomyxaceae</taxon>
        <taxon>Coccomyxa</taxon>
    </lineage>
</organism>
<dbReference type="SUPFAM" id="SSF102462">
    <property type="entry name" value="Peptidyl-tRNA hydrolase II"/>
    <property type="match status" value="1"/>
</dbReference>
<evidence type="ECO:0000313" key="6">
    <source>
        <dbReference type="EMBL" id="CAK0786207.1"/>
    </source>
</evidence>
<feature type="compositionally biased region" description="Polar residues" evidence="5">
    <location>
        <begin position="30"/>
        <end position="40"/>
    </location>
</feature>
<proteinExistence type="inferred from homology"/>
<dbReference type="GO" id="GO:0005829">
    <property type="term" value="C:cytosol"/>
    <property type="evidence" value="ECO:0007669"/>
    <property type="project" value="TreeGrafter"/>
</dbReference>
<sequence>MALRATHDCGPEPALSWLVENAGKLEQEPDTFQQSSNAGSMPSVAPPQGESSTVPGTPVVSGFPPALTVVNPDGSSEACRPCVSCKAVLVVNSALKMSAGKIGAQCAHAAVGLYKQMYINGVPWLPSWEEEGEKTVVLRSESPDLQALDAKAQSLLLPTFLVEDAGRTEIAPGSLTVLGIAGPDDQVDEVTGSLSIFR</sequence>
<dbReference type="FunFam" id="3.40.1490.10:FF:000002">
    <property type="entry name" value="Peptidyl-tRNA hydrolase 2, mitochondrial"/>
    <property type="match status" value="1"/>
</dbReference>
<evidence type="ECO:0000313" key="7">
    <source>
        <dbReference type="Proteomes" id="UP001314263"/>
    </source>
</evidence>
<dbReference type="InterPro" id="IPR023476">
    <property type="entry name" value="Pep_tRNA_hydro_II_dom_sf"/>
</dbReference>
<dbReference type="Gene3D" id="3.40.1490.10">
    <property type="entry name" value="Bit1"/>
    <property type="match status" value="1"/>
</dbReference>
<keyword evidence="2" id="KW-0378">Hydrolase</keyword>
<reference evidence="6 7" key="1">
    <citation type="submission" date="2023-10" db="EMBL/GenBank/DDBJ databases">
        <authorList>
            <person name="Maclean D."/>
            <person name="Macfadyen A."/>
        </authorList>
    </citation>
    <scope>NUCLEOTIDE SEQUENCE [LARGE SCALE GENOMIC DNA]</scope>
</reference>
<accession>A0AAV1IJ48</accession>
<comment type="catalytic activity">
    <reaction evidence="4">
        <text>an N-acyl-L-alpha-aminoacyl-tRNA + H2O = an N-acyl-L-amino acid + a tRNA + H(+)</text>
        <dbReference type="Rhea" id="RHEA:54448"/>
        <dbReference type="Rhea" id="RHEA-COMP:10123"/>
        <dbReference type="Rhea" id="RHEA-COMP:13883"/>
        <dbReference type="ChEBI" id="CHEBI:15377"/>
        <dbReference type="ChEBI" id="CHEBI:15378"/>
        <dbReference type="ChEBI" id="CHEBI:59874"/>
        <dbReference type="ChEBI" id="CHEBI:78442"/>
        <dbReference type="ChEBI" id="CHEBI:138191"/>
        <dbReference type="EC" id="3.1.1.29"/>
    </reaction>
</comment>
<comment type="similarity">
    <text evidence="3">Belongs to the PTH2 family.</text>
</comment>
<dbReference type="InterPro" id="IPR002833">
    <property type="entry name" value="PTH2"/>
</dbReference>
<dbReference type="NCBIfam" id="TIGR00283">
    <property type="entry name" value="arch_pth2"/>
    <property type="match status" value="1"/>
</dbReference>
<keyword evidence="7" id="KW-1185">Reference proteome</keyword>
<evidence type="ECO:0000256" key="1">
    <source>
        <dbReference type="ARBA" id="ARBA00013260"/>
    </source>
</evidence>
<gene>
    <name evidence="6" type="ORF">CVIRNUC_009420</name>
</gene>
<dbReference type="Pfam" id="PF01981">
    <property type="entry name" value="PTH2"/>
    <property type="match status" value="1"/>
</dbReference>
<evidence type="ECO:0000256" key="5">
    <source>
        <dbReference type="SAM" id="MobiDB-lite"/>
    </source>
</evidence>
<dbReference type="PANTHER" id="PTHR12649:SF11">
    <property type="entry name" value="PEPTIDYL-TRNA HYDROLASE 2, MITOCHONDRIAL"/>
    <property type="match status" value="1"/>
</dbReference>
<feature type="region of interest" description="Disordered" evidence="5">
    <location>
        <begin position="29"/>
        <end position="59"/>
    </location>
</feature>
<dbReference type="EC" id="3.1.1.29" evidence="1"/>
<protein>
    <recommendedName>
        <fullName evidence="1">peptidyl-tRNA hydrolase</fullName>
        <ecNumber evidence="1">3.1.1.29</ecNumber>
    </recommendedName>
</protein>
<dbReference type="GO" id="GO:0004045">
    <property type="term" value="F:peptidyl-tRNA hydrolase activity"/>
    <property type="evidence" value="ECO:0007669"/>
    <property type="project" value="UniProtKB-EC"/>
</dbReference>
<dbReference type="AlphaFoldDB" id="A0AAV1IJ48"/>
<dbReference type="EMBL" id="CAUYUE010000014">
    <property type="protein sequence ID" value="CAK0786207.1"/>
    <property type="molecule type" value="Genomic_DNA"/>
</dbReference>
<dbReference type="Proteomes" id="UP001314263">
    <property type="component" value="Unassembled WGS sequence"/>
</dbReference>
<dbReference type="PANTHER" id="PTHR12649">
    <property type="entry name" value="PEPTIDYL-TRNA HYDROLASE 2"/>
    <property type="match status" value="1"/>
</dbReference>